<dbReference type="SMART" id="SM01232">
    <property type="entry name" value="H2TH"/>
    <property type="match status" value="1"/>
</dbReference>
<gene>
    <name evidence="18" type="ORF">GB864_06280</name>
</gene>
<dbReference type="SUPFAM" id="SSF46946">
    <property type="entry name" value="S13-like H2TH domain"/>
    <property type="match status" value="1"/>
</dbReference>
<dbReference type="Proteomes" id="UP000438182">
    <property type="component" value="Unassembled WGS sequence"/>
</dbReference>
<comment type="caution">
    <text evidence="18">The sequence shown here is derived from an EMBL/GenBank/DDBJ whole genome shotgun (WGS) entry which is preliminary data.</text>
</comment>
<dbReference type="GO" id="GO:0003906">
    <property type="term" value="F:DNA-(apurinic or apyrimidinic site) endonuclease activity"/>
    <property type="evidence" value="ECO:0007669"/>
    <property type="project" value="InterPro"/>
</dbReference>
<evidence type="ECO:0000256" key="10">
    <source>
        <dbReference type="ARBA" id="ARBA00023204"/>
    </source>
</evidence>
<keyword evidence="5" id="KW-0227">DNA damage</keyword>
<evidence type="ECO:0000256" key="13">
    <source>
        <dbReference type="ARBA" id="ARBA00023295"/>
    </source>
</evidence>
<dbReference type="GO" id="GO:0034039">
    <property type="term" value="F:8-oxo-7,8-dihydroguanine DNA N-glycosylase activity"/>
    <property type="evidence" value="ECO:0007669"/>
    <property type="project" value="TreeGrafter"/>
</dbReference>
<dbReference type="SMART" id="SM00898">
    <property type="entry name" value="Fapy_DNA_glyco"/>
    <property type="match status" value="1"/>
</dbReference>
<name>A0A6I4P4E1_9MICO</name>
<dbReference type="Gene3D" id="1.10.8.50">
    <property type="match status" value="1"/>
</dbReference>
<dbReference type="AlphaFoldDB" id="A0A6I4P4E1"/>
<dbReference type="Pfam" id="PF06831">
    <property type="entry name" value="H2TH"/>
    <property type="match status" value="1"/>
</dbReference>
<evidence type="ECO:0000256" key="7">
    <source>
        <dbReference type="ARBA" id="ARBA00022801"/>
    </source>
</evidence>
<evidence type="ECO:0000256" key="4">
    <source>
        <dbReference type="ARBA" id="ARBA00022723"/>
    </source>
</evidence>
<dbReference type="PANTHER" id="PTHR22993:SF9">
    <property type="entry name" value="FORMAMIDOPYRIMIDINE-DNA GLYCOSYLASE"/>
    <property type="match status" value="1"/>
</dbReference>
<dbReference type="CDD" id="cd08973">
    <property type="entry name" value="BaFpgNei_N_1"/>
    <property type="match status" value="1"/>
</dbReference>
<dbReference type="Gene3D" id="3.20.190.10">
    <property type="entry name" value="MutM-like, N-terminal"/>
    <property type="match status" value="1"/>
</dbReference>
<dbReference type="InterPro" id="IPR010979">
    <property type="entry name" value="Ribosomal_uS13-like_H2TH"/>
</dbReference>
<keyword evidence="10" id="KW-0234">DNA repair</keyword>
<feature type="compositionally biased region" description="Basic and acidic residues" evidence="15">
    <location>
        <begin position="220"/>
        <end position="234"/>
    </location>
</feature>
<evidence type="ECO:0000256" key="14">
    <source>
        <dbReference type="PROSITE-ProRule" id="PRU00391"/>
    </source>
</evidence>
<evidence type="ECO:0000259" key="17">
    <source>
        <dbReference type="PROSITE" id="PS51068"/>
    </source>
</evidence>
<evidence type="ECO:0000256" key="6">
    <source>
        <dbReference type="ARBA" id="ARBA00022771"/>
    </source>
</evidence>
<dbReference type="InterPro" id="IPR010663">
    <property type="entry name" value="Znf_FPG/IleRS"/>
</dbReference>
<keyword evidence="8" id="KW-0862">Zinc</keyword>
<dbReference type="InterPro" id="IPR000214">
    <property type="entry name" value="Znf_DNA_glyclase/AP_lyase"/>
</dbReference>
<dbReference type="SUPFAM" id="SSF81624">
    <property type="entry name" value="N-terminal domain of MutM-like DNA repair proteins"/>
    <property type="match status" value="1"/>
</dbReference>
<evidence type="ECO:0000256" key="15">
    <source>
        <dbReference type="SAM" id="MobiDB-lite"/>
    </source>
</evidence>
<comment type="similarity">
    <text evidence="3">Belongs to the FPG family.</text>
</comment>
<evidence type="ECO:0000256" key="9">
    <source>
        <dbReference type="ARBA" id="ARBA00023125"/>
    </source>
</evidence>
<sequence>MPELPEVAALAEYLGERASGRVIERVDVAEIAALKTYDPPVGALVGRTVVGAGRRGKFLGLDLSTPGDPLHLVVHLARAGWLRWAETQPTAPVRPGRSPIALRVRLDDGSGFDLVEYGSKKSLGVWVVRRLEDVPRIAELGPDPSAPEFGEAEFAGILSGRRHRIKGVLRDQRVLAGIGNAYSDEILHAARMSPDAIAGDLAPEDVARLYAAMRETLESARREASGKPAAELKDAKRRGMRVHGRTGEACPVCGDEVRRVVFADSEFQYCPTCQTGGTVLADRLRSRLVK</sequence>
<keyword evidence="13" id="KW-0326">Glycosidase</keyword>
<keyword evidence="4" id="KW-0479">Metal-binding</keyword>
<dbReference type="SUPFAM" id="SSF57716">
    <property type="entry name" value="Glucocorticoid receptor-like (DNA-binding domain)"/>
    <property type="match status" value="1"/>
</dbReference>
<dbReference type="RefSeq" id="WP_160423494.1">
    <property type="nucleotide sequence ID" value="NZ_WSTA01000020.1"/>
</dbReference>
<evidence type="ECO:0000256" key="12">
    <source>
        <dbReference type="ARBA" id="ARBA00023268"/>
    </source>
</evidence>
<accession>A0A6I4P4E1</accession>
<protein>
    <submittedName>
        <fullName evidence="18">Fpg/Nei family DNA glycosylase</fullName>
    </submittedName>
</protein>
<dbReference type="Pfam" id="PF06827">
    <property type="entry name" value="zf-FPG_IleRS"/>
    <property type="match status" value="1"/>
</dbReference>
<keyword evidence="12" id="KW-0511">Multifunctional enzyme</keyword>
<reference evidence="18 19" key="1">
    <citation type="submission" date="2019-12" db="EMBL/GenBank/DDBJ databases">
        <authorList>
            <person name="Kim Y.S."/>
        </authorList>
    </citation>
    <scope>NUCLEOTIDE SEQUENCE [LARGE SCALE GENOMIC DNA]</scope>
    <source>
        <strain evidence="18 19">MMS17-SY077</strain>
    </source>
</reference>
<keyword evidence="19" id="KW-1185">Reference proteome</keyword>
<evidence type="ECO:0000256" key="5">
    <source>
        <dbReference type="ARBA" id="ARBA00022763"/>
    </source>
</evidence>
<comment type="catalytic activity">
    <reaction evidence="1">
        <text>Hydrolysis of DNA containing ring-opened 7-methylguanine residues, releasing 2,6-diamino-4-hydroxy-5-(N-methyl)formamidopyrimidine.</text>
        <dbReference type="EC" id="3.2.2.23"/>
    </reaction>
</comment>
<dbReference type="PANTHER" id="PTHR22993">
    <property type="entry name" value="FORMAMIDOPYRIMIDINE-DNA GLYCOSYLASE"/>
    <property type="match status" value="1"/>
</dbReference>
<keyword evidence="7" id="KW-0378">Hydrolase</keyword>
<dbReference type="GO" id="GO:0016829">
    <property type="term" value="F:lyase activity"/>
    <property type="evidence" value="ECO:0007669"/>
    <property type="project" value="UniProtKB-KW"/>
</dbReference>
<evidence type="ECO:0000313" key="19">
    <source>
        <dbReference type="Proteomes" id="UP000438182"/>
    </source>
</evidence>
<dbReference type="InterPro" id="IPR035937">
    <property type="entry name" value="FPG_N"/>
</dbReference>
<evidence type="ECO:0000256" key="11">
    <source>
        <dbReference type="ARBA" id="ARBA00023239"/>
    </source>
</evidence>
<keyword evidence="6 14" id="KW-0863">Zinc-finger</keyword>
<dbReference type="PROSITE" id="PS51068">
    <property type="entry name" value="FPG_CAT"/>
    <property type="match status" value="1"/>
</dbReference>
<evidence type="ECO:0000256" key="3">
    <source>
        <dbReference type="ARBA" id="ARBA00009409"/>
    </source>
</evidence>
<evidence type="ECO:0000313" key="18">
    <source>
        <dbReference type="EMBL" id="MWB98154.1"/>
    </source>
</evidence>
<feature type="region of interest" description="Disordered" evidence="15">
    <location>
        <begin position="220"/>
        <end position="240"/>
    </location>
</feature>
<dbReference type="GO" id="GO:0008270">
    <property type="term" value="F:zinc ion binding"/>
    <property type="evidence" value="ECO:0007669"/>
    <property type="project" value="UniProtKB-KW"/>
</dbReference>
<organism evidence="18 19">
    <name type="scientific">Agromyces seonyuensis</name>
    <dbReference type="NCBI Taxonomy" id="2662446"/>
    <lineage>
        <taxon>Bacteria</taxon>
        <taxon>Bacillati</taxon>
        <taxon>Actinomycetota</taxon>
        <taxon>Actinomycetes</taxon>
        <taxon>Micrococcales</taxon>
        <taxon>Microbacteriaceae</taxon>
        <taxon>Agromyces</taxon>
    </lineage>
</organism>
<evidence type="ECO:0000256" key="2">
    <source>
        <dbReference type="ARBA" id="ARBA00001947"/>
    </source>
</evidence>
<feature type="domain" description="Formamidopyrimidine-DNA glycosylase catalytic" evidence="17">
    <location>
        <begin position="2"/>
        <end position="123"/>
    </location>
</feature>
<evidence type="ECO:0000259" key="16">
    <source>
        <dbReference type="PROSITE" id="PS51066"/>
    </source>
</evidence>
<dbReference type="InterPro" id="IPR015886">
    <property type="entry name" value="H2TH_FPG"/>
</dbReference>
<dbReference type="GO" id="GO:0006284">
    <property type="term" value="P:base-excision repair"/>
    <property type="evidence" value="ECO:0007669"/>
    <property type="project" value="InterPro"/>
</dbReference>
<evidence type="ECO:0000256" key="1">
    <source>
        <dbReference type="ARBA" id="ARBA00001668"/>
    </source>
</evidence>
<evidence type="ECO:0000256" key="8">
    <source>
        <dbReference type="ARBA" id="ARBA00022833"/>
    </source>
</evidence>
<comment type="cofactor">
    <cofactor evidence="2">
        <name>Zn(2+)</name>
        <dbReference type="ChEBI" id="CHEBI:29105"/>
    </cofactor>
</comment>
<keyword evidence="11" id="KW-0456">Lyase</keyword>
<dbReference type="EMBL" id="WSTA01000020">
    <property type="protein sequence ID" value="MWB98154.1"/>
    <property type="molecule type" value="Genomic_DNA"/>
</dbReference>
<dbReference type="PROSITE" id="PS51066">
    <property type="entry name" value="ZF_FPG_2"/>
    <property type="match status" value="1"/>
</dbReference>
<dbReference type="InterPro" id="IPR012319">
    <property type="entry name" value="FPG_cat"/>
</dbReference>
<feature type="domain" description="FPG-type" evidence="16">
    <location>
        <begin position="241"/>
        <end position="275"/>
    </location>
</feature>
<dbReference type="Pfam" id="PF01149">
    <property type="entry name" value="Fapy_DNA_glyco"/>
    <property type="match status" value="1"/>
</dbReference>
<proteinExistence type="inferred from homology"/>
<dbReference type="GO" id="GO:0003684">
    <property type="term" value="F:damaged DNA binding"/>
    <property type="evidence" value="ECO:0007669"/>
    <property type="project" value="InterPro"/>
</dbReference>
<keyword evidence="9" id="KW-0238">DNA-binding</keyword>